<dbReference type="InParanoid" id="M4B572"/>
<keyword evidence="2" id="KW-1185">Reference proteome</keyword>
<reference evidence="2" key="1">
    <citation type="journal article" date="2010" name="Science">
        <title>Signatures of adaptation to obligate biotrophy in the Hyaloperonospora arabidopsidis genome.</title>
        <authorList>
            <person name="Baxter L."/>
            <person name="Tripathy S."/>
            <person name="Ishaque N."/>
            <person name="Boot N."/>
            <person name="Cabral A."/>
            <person name="Kemen E."/>
            <person name="Thines M."/>
            <person name="Ah-Fong A."/>
            <person name="Anderson R."/>
            <person name="Badejoko W."/>
            <person name="Bittner-Eddy P."/>
            <person name="Boore J.L."/>
            <person name="Chibucos M.C."/>
            <person name="Coates M."/>
            <person name="Dehal P."/>
            <person name="Delehaunty K."/>
            <person name="Dong S."/>
            <person name="Downton P."/>
            <person name="Dumas B."/>
            <person name="Fabro G."/>
            <person name="Fronick C."/>
            <person name="Fuerstenberg S.I."/>
            <person name="Fulton L."/>
            <person name="Gaulin E."/>
            <person name="Govers F."/>
            <person name="Hughes L."/>
            <person name="Humphray S."/>
            <person name="Jiang R.H."/>
            <person name="Judelson H."/>
            <person name="Kamoun S."/>
            <person name="Kyung K."/>
            <person name="Meijer H."/>
            <person name="Minx P."/>
            <person name="Morris P."/>
            <person name="Nelson J."/>
            <person name="Phuntumart V."/>
            <person name="Qutob D."/>
            <person name="Rehmany A."/>
            <person name="Rougon-Cardoso A."/>
            <person name="Ryden P."/>
            <person name="Torto-Alalibo T."/>
            <person name="Studholme D."/>
            <person name="Wang Y."/>
            <person name="Win J."/>
            <person name="Wood J."/>
            <person name="Clifton S.W."/>
            <person name="Rogers J."/>
            <person name="Van den Ackerveken G."/>
            <person name="Jones J.D."/>
            <person name="McDowell J.M."/>
            <person name="Beynon J."/>
            <person name="Tyler B.M."/>
        </authorList>
    </citation>
    <scope>NUCLEOTIDE SEQUENCE [LARGE SCALE GENOMIC DNA]</scope>
    <source>
        <strain evidence="2">Emoy2</strain>
    </source>
</reference>
<protein>
    <submittedName>
        <fullName evidence="1">Uncharacterized protein</fullName>
    </submittedName>
</protein>
<dbReference type="Proteomes" id="UP000011713">
    <property type="component" value="Unassembled WGS sequence"/>
</dbReference>
<accession>M4B572</accession>
<dbReference type="HOGENOM" id="CLU_2781343_0_0_1"/>
<name>M4B572_HYAAE</name>
<dbReference type="EnsemblProtists" id="HpaT801422">
    <property type="protein sequence ID" value="HpaP801422"/>
    <property type="gene ID" value="HpaG801422"/>
</dbReference>
<reference evidence="1" key="2">
    <citation type="submission" date="2015-06" db="UniProtKB">
        <authorList>
            <consortium name="EnsemblProtists"/>
        </authorList>
    </citation>
    <scope>IDENTIFICATION</scope>
    <source>
        <strain evidence="1">Emoy2</strain>
    </source>
</reference>
<proteinExistence type="predicted"/>
<dbReference type="VEuPathDB" id="FungiDB:HpaG801422"/>
<organism evidence="1 2">
    <name type="scientific">Hyaloperonospora arabidopsidis (strain Emoy2)</name>
    <name type="common">Downy mildew agent</name>
    <name type="synonym">Peronospora arabidopsidis</name>
    <dbReference type="NCBI Taxonomy" id="559515"/>
    <lineage>
        <taxon>Eukaryota</taxon>
        <taxon>Sar</taxon>
        <taxon>Stramenopiles</taxon>
        <taxon>Oomycota</taxon>
        <taxon>Peronosporomycetes</taxon>
        <taxon>Peronosporales</taxon>
        <taxon>Peronosporaceae</taxon>
        <taxon>Hyaloperonospora</taxon>
    </lineage>
</organism>
<evidence type="ECO:0000313" key="2">
    <source>
        <dbReference type="Proteomes" id="UP000011713"/>
    </source>
</evidence>
<evidence type="ECO:0000313" key="1">
    <source>
        <dbReference type="EnsemblProtists" id="HpaP801422"/>
    </source>
</evidence>
<dbReference type="AlphaFoldDB" id="M4B572"/>
<sequence length="69" mass="7922">MTMHTAYPVTPSEAYRSIDAPKLKDFKIIEFTGKEKHSGLGADWNRTNLTRRDIRLRHSTSWSVTKGTD</sequence>
<dbReference type="EMBL" id="JH598325">
    <property type="status" value="NOT_ANNOTATED_CDS"/>
    <property type="molecule type" value="Genomic_DNA"/>
</dbReference>